<keyword evidence="3" id="KW-0677">Repeat</keyword>
<dbReference type="GO" id="GO:0003700">
    <property type="term" value="F:DNA-binding transcription factor activity"/>
    <property type="evidence" value="ECO:0007669"/>
    <property type="project" value="UniProtKB-UniRule"/>
</dbReference>
<dbReference type="InterPro" id="IPR007159">
    <property type="entry name" value="SpoVT-AbrB_dom"/>
</dbReference>
<dbReference type="Pfam" id="PF02381">
    <property type="entry name" value="MraZ"/>
    <property type="match status" value="2"/>
</dbReference>
<dbReference type="GO" id="GO:0009295">
    <property type="term" value="C:nucleoid"/>
    <property type="evidence" value="ECO:0007669"/>
    <property type="project" value="UniProtKB-SubCell"/>
</dbReference>
<dbReference type="GO" id="GO:0051301">
    <property type="term" value="P:cell division"/>
    <property type="evidence" value="ECO:0007669"/>
    <property type="project" value="UniProtKB-KW"/>
</dbReference>
<dbReference type="GO" id="GO:2000143">
    <property type="term" value="P:negative regulation of DNA-templated transcription initiation"/>
    <property type="evidence" value="ECO:0007669"/>
    <property type="project" value="TreeGrafter"/>
</dbReference>
<protein>
    <recommendedName>
        <fullName evidence="1 7">Transcriptional regulator MraZ</fullName>
    </recommendedName>
</protein>
<keyword evidence="2 7" id="KW-0963">Cytoplasm</keyword>
<name>A0A837AGZ5_9NEIS</name>
<comment type="subcellular location">
    <subcellularLocation>
        <location evidence="7">Cytoplasm</location>
        <location evidence="7">Nucleoid</location>
    </subcellularLocation>
</comment>
<dbReference type="CDD" id="cd16321">
    <property type="entry name" value="MraZ_C"/>
    <property type="match status" value="1"/>
</dbReference>
<evidence type="ECO:0000256" key="6">
    <source>
        <dbReference type="ARBA" id="ARBA00023163"/>
    </source>
</evidence>
<dbReference type="Proteomes" id="UP000027170">
    <property type="component" value="Unassembled WGS sequence"/>
</dbReference>
<dbReference type="NCBIfam" id="TIGR00242">
    <property type="entry name" value="division/cell wall cluster transcriptional repressor MraZ"/>
    <property type="match status" value="1"/>
</dbReference>
<comment type="similarity">
    <text evidence="7">Belongs to the MraZ family.</text>
</comment>
<dbReference type="EMBL" id="JFZV01000001">
    <property type="protein sequence ID" value="KDN15716.1"/>
    <property type="molecule type" value="Genomic_DNA"/>
</dbReference>
<evidence type="ECO:0000256" key="3">
    <source>
        <dbReference type="ARBA" id="ARBA00022737"/>
    </source>
</evidence>
<keyword evidence="6 7" id="KW-0804">Transcription</keyword>
<dbReference type="GO" id="GO:0005737">
    <property type="term" value="C:cytoplasm"/>
    <property type="evidence" value="ECO:0007669"/>
    <property type="project" value="UniProtKB-UniRule"/>
</dbReference>
<dbReference type="GO" id="GO:0000976">
    <property type="term" value="F:transcription cis-regulatory region binding"/>
    <property type="evidence" value="ECO:0007669"/>
    <property type="project" value="TreeGrafter"/>
</dbReference>
<dbReference type="AlphaFoldDB" id="A0A837AGZ5"/>
<evidence type="ECO:0000259" key="8">
    <source>
        <dbReference type="PROSITE" id="PS51740"/>
    </source>
</evidence>
<dbReference type="InterPro" id="IPR038619">
    <property type="entry name" value="MraZ_sf"/>
</dbReference>
<dbReference type="InterPro" id="IPR035644">
    <property type="entry name" value="MraZ_C"/>
</dbReference>
<dbReference type="SUPFAM" id="SSF89447">
    <property type="entry name" value="AbrB/MazE/MraZ-like"/>
    <property type="match status" value="1"/>
</dbReference>
<comment type="subunit">
    <text evidence="7">Forms oligomers.</text>
</comment>
<gene>
    <name evidence="7" type="primary">mraZ</name>
    <name evidence="9" type="ORF">SALWKB29_0135</name>
</gene>
<evidence type="ECO:0000256" key="5">
    <source>
        <dbReference type="ARBA" id="ARBA00023125"/>
    </source>
</evidence>
<feature type="domain" description="SpoVT-AbrB" evidence="8">
    <location>
        <begin position="82"/>
        <end position="125"/>
    </location>
</feature>
<dbReference type="PROSITE" id="PS51740">
    <property type="entry name" value="SPOVT_ABRB"/>
    <property type="match status" value="2"/>
</dbReference>
<organism evidence="9 10">
    <name type="scientific">Snodgrassella communis</name>
    <dbReference type="NCBI Taxonomy" id="2946699"/>
    <lineage>
        <taxon>Bacteria</taxon>
        <taxon>Pseudomonadati</taxon>
        <taxon>Pseudomonadota</taxon>
        <taxon>Betaproteobacteria</taxon>
        <taxon>Neisseriales</taxon>
        <taxon>Neisseriaceae</taxon>
        <taxon>Snodgrassella</taxon>
    </lineage>
</organism>
<evidence type="ECO:0000256" key="7">
    <source>
        <dbReference type="HAMAP-Rule" id="MF_01008"/>
    </source>
</evidence>
<dbReference type="InterPro" id="IPR037914">
    <property type="entry name" value="SpoVT-AbrB_sf"/>
</dbReference>
<proteinExistence type="inferred from homology"/>
<dbReference type="CDD" id="cd16320">
    <property type="entry name" value="MraZ_N"/>
    <property type="match status" value="1"/>
</dbReference>
<dbReference type="InterPro" id="IPR035642">
    <property type="entry name" value="MraZ_N"/>
</dbReference>
<feature type="domain" description="SpoVT-AbrB" evidence="8">
    <location>
        <begin position="6"/>
        <end position="52"/>
    </location>
</feature>
<evidence type="ECO:0000256" key="4">
    <source>
        <dbReference type="ARBA" id="ARBA00023015"/>
    </source>
</evidence>
<keyword evidence="9" id="KW-0131">Cell cycle</keyword>
<dbReference type="PANTHER" id="PTHR34701:SF1">
    <property type="entry name" value="TRANSCRIPTIONAL REGULATOR MRAZ"/>
    <property type="match status" value="1"/>
</dbReference>
<sequence>MMFGGAYELSIDSKGRLAIPAKFRDLLARHFTPVLVATLEKRTHLLLYPESSWRSVEAQLLQLPVAGNRVLQAYQNLLLHNADTMELDSAGRVLLPAHLRRLVNFEREVYVVGRANRIEVWGRALWEEQNNAALDMDEDMLAAELGKTQLQL</sequence>
<evidence type="ECO:0000313" key="9">
    <source>
        <dbReference type="EMBL" id="KDN15716.1"/>
    </source>
</evidence>
<evidence type="ECO:0000313" key="10">
    <source>
        <dbReference type="Proteomes" id="UP000027170"/>
    </source>
</evidence>
<dbReference type="HAMAP" id="MF_01008">
    <property type="entry name" value="MraZ"/>
    <property type="match status" value="1"/>
</dbReference>
<dbReference type="Gene3D" id="3.40.1550.20">
    <property type="entry name" value="Transcriptional regulator MraZ domain"/>
    <property type="match status" value="1"/>
</dbReference>
<dbReference type="InterPro" id="IPR003444">
    <property type="entry name" value="MraZ"/>
</dbReference>
<reference evidence="9 10" key="1">
    <citation type="submission" date="2014-03" db="EMBL/GenBank/DDBJ databases">
        <title>The genomes of two eusocial bee gut symbionts.</title>
        <authorList>
            <person name="Kwong W.K."/>
            <person name="Engel P."/>
            <person name="Koch H."/>
            <person name="Moran N.A."/>
        </authorList>
    </citation>
    <scope>NUCLEOTIDE SEQUENCE [LARGE SCALE GENOMIC DNA]</scope>
    <source>
        <strain evidence="10">wkB29</strain>
    </source>
</reference>
<evidence type="ECO:0000256" key="1">
    <source>
        <dbReference type="ARBA" id="ARBA00013860"/>
    </source>
</evidence>
<evidence type="ECO:0000256" key="2">
    <source>
        <dbReference type="ARBA" id="ARBA00022490"/>
    </source>
</evidence>
<keyword evidence="10" id="KW-1185">Reference proteome</keyword>
<dbReference type="InterPro" id="IPR020603">
    <property type="entry name" value="MraZ_dom"/>
</dbReference>
<keyword evidence="5 7" id="KW-0238">DNA-binding</keyword>
<keyword evidence="4 7" id="KW-0805">Transcription regulation</keyword>
<accession>A0A837AGZ5</accession>
<dbReference type="PANTHER" id="PTHR34701">
    <property type="entry name" value="TRANSCRIPTIONAL REGULATOR MRAZ"/>
    <property type="match status" value="1"/>
</dbReference>
<keyword evidence="9" id="KW-0132">Cell division</keyword>
<comment type="caution">
    <text evidence="9">The sequence shown here is derived from an EMBL/GenBank/DDBJ whole genome shotgun (WGS) entry which is preliminary data.</text>
</comment>